<name>A0A2T7ECM7_9POAL</name>
<dbReference type="Proteomes" id="UP000244336">
    <property type="component" value="Chromosome 3"/>
</dbReference>
<proteinExistence type="predicted"/>
<keyword evidence="3" id="KW-1185">Reference proteome</keyword>
<feature type="region of interest" description="Disordered" evidence="1">
    <location>
        <begin position="1"/>
        <end position="31"/>
    </location>
</feature>
<accession>A0A2T7ECM7</accession>
<dbReference type="EMBL" id="CM009751">
    <property type="protein sequence ID" value="PUZ65581.1"/>
    <property type="molecule type" value="Genomic_DNA"/>
</dbReference>
<dbReference type="OrthoDB" id="693487at2759"/>
<evidence type="ECO:0000256" key="1">
    <source>
        <dbReference type="SAM" id="MobiDB-lite"/>
    </source>
</evidence>
<evidence type="ECO:0000313" key="2">
    <source>
        <dbReference type="EMBL" id="PUZ65581.1"/>
    </source>
</evidence>
<dbReference type="AlphaFoldDB" id="A0A2T7ECM7"/>
<gene>
    <name evidence="2" type="ORF">GQ55_3G235900</name>
</gene>
<protein>
    <submittedName>
        <fullName evidence="2">Uncharacterized protein</fullName>
    </submittedName>
</protein>
<sequence>MAGGSRGSRRRGRICRRRGGSKLSVRGEGNGDIVVKPGSRSCGEGFCFRGHRIRQVGRMRVDANGDVYIPYSEDEESGMDVEAGATDGVADFGGASGAADGMQMALVGVPDETITVGADGVADDGFDVVAEGVPADAIEIAALGVLLMVSRLQKT</sequence>
<reference evidence="2 3" key="1">
    <citation type="submission" date="2018-04" db="EMBL/GenBank/DDBJ databases">
        <title>WGS assembly of Panicum hallii var. hallii HAL2.</title>
        <authorList>
            <person name="Lovell J."/>
            <person name="Jenkins J."/>
            <person name="Lowry D."/>
            <person name="Mamidi S."/>
            <person name="Sreedasyam A."/>
            <person name="Weng X."/>
            <person name="Barry K."/>
            <person name="Bonette J."/>
            <person name="Campitelli B."/>
            <person name="Daum C."/>
            <person name="Gordon S."/>
            <person name="Gould B."/>
            <person name="Lipzen A."/>
            <person name="MacQueen A."/>
            <person name="Palacio-Mejia J."/>
            <person name="Plott C."/>
            <person name="Shakirov E."/>
            <person name="Shu S."/>
            <person name="Yoshinaga Y."/>
            <person name="Zane M."/>
            <person name="Rokhsar D."/>
            <person name="Grimwood J."/>
            <person name="Schmutz J."/>
            <person name="Juenger T."/>
        </authorList>
    </citation>
    <scope>NUCLEOTIDE SEQUENCE [LARGE SCALE GENOMIC DNA]</scope>
    <source>
        <strain evidence="3">cv. HAL2</strain>
    </source>
</reference>
<evidence type="ECO:0000313" key="3">
    <source>
        <dbReference type="Proteomes" id="UP000244336"/>
    </source>
</evidence>
<feature type="compositionally biased region" description="Basic residues" evidence="1">
    <location>
        <begin position="7"/>
        <end position="20"/>
    </location>
</feature>
<dbReference type="Gramene" id="PUZ65581">
    <property type="protein sequence ID" value="PUZ65581"/>
    <property type="gene ID" value="GQ55_3G235900"/>
</dbReference>
<organism evidence="2 3">
    <name type="scientific">Panicum hallii var. hallii</name>
    <dbReference type="NCBI Taxonomy" id="1504633"/>
    <lineage>
        <taxon>Eukaryota</taxon>
        <taxon>Viridiplantae</taxon>
        <taxon>Streptophyta</taxon>
        <taxon>Embryophyta</taxon>
        <taxon>Tracheophyta</taxon>
        <taxon>Spermatophyta</taxon>
        <taxon>Magnoliopsida</taxon>
        <taxon>Liliopsida</taxon>
        <taxon>Poales</taxon>
        <taxon>Poaceae</taxon>
        <taxon>PACMAD clade</taxon>
        <taxon>Panicoideae</taxon>
        <taxon>Panicodae</taxon>
        <taxon>Paniceae</taxon>
        <taxon>Panicinae</taxon>
        <taxon>Panicum</taxon>
        <taxon>Panicum sect. Panicum</taxon>
    </lineage>
</organism>